<feature type="non-terminal residue" evidence="2">
    <location>
        <position position="69"/>
    </location>
</feature>
<evidence type="ECO:0000256" key="1">
    <source>
        <dbReference type="SAM" id="MobiDB-lite"/>
    </source>
</evidence>
<accession>A0A6H5GDL0</accession>
<feature type="region of interest" description="Disordered" evidence="1">
    <location>
        <begin position="45"/>
        <end position="69"/>
    </location>
</feature>
<dbReference type="AlphaFoldDB" id="A0A6H5GDL0"/>
<evidence type="ECO:0000313" key="2">
    <source>
        <dbReference type="EMBL" id="CAB0001497.1"/>
    </source>
</evidence>
<dbReference type="EMBL" id="CADCXU010010986">
    <property type="protein sequence ID" value="CAB0001497.1"/>
    <property type="molecule type" value="Genomic_DNA"/>
</dbReference>
<keyword evidence="3" id="KW-1185">Reference proteome</keyword>
<name>A0A6H5GDL0_9HEMI</name>
<dbReference type="Proteomes" id="UP000479000">
    <property type="component" value="Unassembled WGS sequence"/>
</dbReference>
<gene>
    <name evidence="2" type="ORF">NTEN_LOCUS7284</name>
</gene>
<sequence length="69" mass="7750">MNDETRHRLLGPCRRLLGPCPGLKSGGRSSDSTTHYNELSALWPARRGESAAPAVERRFSQNRKNWRSG</sequence>
<proteinExistence type="predicted"/>
<feature type="compositionally biased region" description="Basic residues" evidence="1">
    <location>
        <begin position="60"/>
        <end position="69"/>
    </location>
</feature>
<protein>
    <submittedName>
        <fullName evidence="2">Uncharacterized protein</fullName>
    </submittedName>
</protein>
<reference evidence="2 3" key="1">
    <citation type="submission" date="2020-02" db="EMBL/GenBank/DDBJ databases">
        <authorList>
            <person name="Ferguson B K."/>
        </authorList>
    </citation>
    <scope>NUCLEOTIDE SEQUENCE [LARGE SCALE GENOMIC DNA]</scope>
</reference>
<evidence type="ECO:0000313" key="3">
    <source>
        <dbReference type="Proteomes" id="UP000479000"/>
    </source>
</evidence>
<organism evidence="2 3">
    <name type="scientific">Nesidiocoris tenuis</name>
    <dbReference type="NCBI Taxonomy" id="355587"/>
    <lineage>
        <taxon>Eukaryota</taxon>
        <taxon>Metazoa</taxon>
        <taxon>Ecdysozoa</taxon>
        <taxon>Arthropoda</taxon>
        <taxon>Hexapoda</taxon>
        <taxon>Insecta</taxon>
        <taxon>Pterygota</taxon>
        <taxon>Neoptera</taxon>
        <taxon>Paraneoptera</taxon>
        <taxon>Hemiptera</taxon>
        <taxon>Heteroptera</taxon>
        <taxon>Panheteroptera</taxon>
        <taxon>Cimicomorpha</taxon>
        <taxon>Miridae</taxon>
        <taxon>Dicyphina</taxon>
        <taxon>Nesidiocoris</taxon>
    </lineage>
</organism>